<dbReference type="InterPro" id="IPR036291">
    <property type="entry name" value="NAD(P)-bd_dom_sf"/>
</dbReference>
<dbReference type="Pfam" id="PF02719">
    <property type="entry name" value="Polysacc_synt_2"/>
    <property type="match status" value="1"/>
</dbReference>
<dbReference type="AlphaFoldDB" id="A0A9D1JU97"/>
<gene>
    <name evidence="3" type="ORF">IAA83_11230</name>
</gene>
<protein>
    <submittedName>
        <fullName evidence="3">Polysaccharide biosynthesis protein</fullName>
    </submittedName>
</protein>
<comment type="similarity">
    <text evidence="1">Belongs to the polysaccharide synthase family.</text>
</comment>
<evidence type="ECO:0000256" key="1">
    <source>
        <dbReference type="ARBA" id="ARBA00007430"/>
    </source>
</evidence>
<comment type="caution">
    <text evidence="3">The sequence shown here is derived from an EMBL/GenBank/DDBJ whole genome shotgun (WGS) entry which is preliminary data.</text>
</comment>
<dbReference type="EMBL" id="DVJJ01000174">
    <property type="protein sequence ID" value="HIS65917.1"/>
    <property type="molecule type" value="Genomic_DNA"/>
</dbReference>
<dbReference type="PANTHER" id="PTHR43318:SF1">
    <property type="entry name" value="POLYSACCHARIDE BIOSYNTHESIS PROTEIN EPSC-RELATED"/>
    <property type="match status" value="1"/>
</dbReference>
<organism evidence="3 4">
    <name type="scientific">Candidatus Avoscillospira avistercoris</name>
    <dbReference type="NCBI Taxonomy" id="2840707"/>
    <lineage>
        <taxon>Bacteria</taxon>
        <taxon>Bacillati</taxon>
        <taxon>Bacillota</taxon>
        <taxon>Clostridia</taxon>
        <taxon>Eubacteriales</taxon>
        <taxon>Oscillospiraceae</taxon>
        <taxon>Oscillospiraceae incertae sedis</taxon>
        <taxon>Candidatus Avoscillospira</taxon>
    </lineage>
</organism>
<evidence type="ECO:0000313" key="3">
    <source>
        <dbReference type="EMBL" id="HIS65917.1"/>
    </source>
</evidence>
<feature type="non-terminal residue" evidence="3">
    <location>
        <position position="1"/>
    </location>
</feature>
<feature type="domain" description="Polysaccharide biosynthesis protein CapD-like" evidence="2">
    <location>
        <begin position="1"/>
        <end position="175"/>
    </location>
</feature>
<dbReference type="InterPro" id="IPR051203">
    <property type="entry name" value="Polysaccharide_Synthase-Rel"/>
</dbReference>
<dbReference type="Gene3D" id="3.40.50.720">
    <property type="entry name" value="NAD(P)-binding Rossmann-like Domain"/>
    <property type="match status" value="1"/>
</dbReference>
<dbReference type="SUPFAM" id="SSF51735">
    <property type="entry name" value="NAD(P)-binding Rossmann-fold domains"/>
    <property type="match status" value="1"/>
</dbReference>
<reference evidence="3" key="1">
    <citation type="submission" date="2020-10" db="EMBL/GenBank/DDBJ databases">
        <authorList>
            <person name="Gilroy R."/>
        </authorList>
    </citation>
    <scope>NUCLEOTIDE SEQUENCE</scope>
    <source>
        <strain evidence="3">ChiBcec16-1751</strain>
    </source>
</reference>
<proteinExistence type="inferred from homology"/>
<dbReference type="Proteomes" id="UP000886741">
    <property type="component" value="Unassembled WGS sequence"/>
</dbReference>
<evidence type="ECO:0000313" key="4">
    <source>
        <dbReference type="Proteomes" id="UP000886741"/>
    </source>
</evidence>
<name>A0A9D1JU97_9FIRM</name>
<sequence length="221" mass="24667">DACVQYGVKRFILISTDKAVNPTNIMGATKRMAELLVQCMNDQGGCEMAAVRFGNVLDSNGSVVPTFRRQIESGGPVTVTDREMRRYFMTIPEAVSLVLSAGTLAKGGEIFALDMGKPIRIYDLACTMIRLAGYEPERDIPIEIIGLRPGEKMFEEIVLEGERVDRTSHDQIFVMHGNRRSSESILTAVALLKQYLEDQRIEDAKELVFQTIQDDDQGTMK</sequence>
<accession>A0A9D1JU97</accession>
<evidence type="ECO:0000259" key="2">
    <source>
        <dbReference type="Pfam" id="PF02719"/>
    </source>
</evidence>
<dbReference type="PANTHER" id="PTHR43318">
    <property type="entry name" value="UDP-N-ACETYLGLUCOSAMINE 4,6-DEHYDRATASE"/>
    <property type="match status" value="1"/>
</dbReference>
<reference evidence="3" key="2">
    <citation type="journal article" date="2021" name="PeerJ">
        <title>Extensive microbial diversity within the chicken gut microbiome revealed by metagenomics and culture.</title>
        <authorList>
            <person name="Gilroy R."/>
            <person name="Ravi A."/>
            <person name="Getino M."/>
            <person name="Pursley I."/>
            <person name="Horton D.L."/>
            <person name="Alikhan N.F."/>
            <person name="Baker D."/>
            <person name="Gharbi K."/>
            <person name="Hall N."/>
            <person name="Watson M."/>
            <person name="Adriaenssens E.M."/>
            <person name="Foster-Nyarko E."/>
            <person name="Jarju S."/>
            <person name="Secka A."/>
            <person name="Antonio M."/>
            <person name="Oren A."/>
            <person name="Chaudhuri R.R."/>
            <person name="La Ragione R."/>
            <person name="Hildebrand F."/>
            <person name="Pallen M.J."/>
        </authorList>
    </citation>
    <scope>NUCLEOTIDE SEQUENCE</scope>
    <source>
        <strain evidence="3">ChiBcec16-1751</strain>
    </source>
</reference>
<dbReference type="InterPro" id="IPR003869">
    <property type="entry name" value="Polysac_CapD-like"/>
</dbReference>